<dbReference type="EMBL" id="FJUY01000018">
    <property type="protein sequence ID" value="CZT23719.1"/>
    <property type="molecule type" value="Genomic_DNA"/>
</dbReference>
<keyword evidence="5 7" id="KW-0472">Membrane</keyword>
<reference evidence="8 9" key="1">
    <citation type="submission" date="2016-03" db="EMBL/GenBank/DDBJ databases">
        <authorList>
            <person name="Ploux O."/>
        </authorList>
    </citation>
    <scope>NUCLEOTIDE SEQUENCE [LARGE SCALE GENOMIC DNA]</scope>
    <source>
        <strain evidence="8 9">URUG2</strain>
    </source>
</reference>
<feature type="transmembrane region" description="Helical" evidence="7">
    <location>
        <begin position="34"/>
        <end position="58"/>
    </location>
</feature>
<sequence>MTCGGILLGIIAIFFPPAPVIVRRGCGAEVIICIGLLFLGWIPGIVYAWYIILTYPSLRQRRRQRRRSILVEPREEIVYAGPVRRSGDSRRRSGGIPYHGYEGTMQPYHREAGWRDAGGQTGYYPPPLSEGRGRKR</sequence>
<evidence type="ECO:0000313" key="8">
    <source>
        <dbReference type="EMBL" id="CZT23719.1"/>
    </source>
</evidence>
<dbReference type="OrthoDB" id="2802411at2759"/>
<dbReference type="Pfam" id="PF01679">
    <property type="entry name" value="Pmp3"/>
    <property type="match status" value="1"/>
</dbReference>
<protein>
    <submittedName>
        <fullName evidence="8">Uncharacterized protein</fullName>
    </submittedName>
</protein>
<dbReference type="AlphaFoldDB" id="A0A2D3VK36"/>
<proteinExistence type="inferred from homology"/>
<keyword evidence="9" id="KW-1185">Reference proteome</keyword>
<dbReference type="GeneID" id="35604504"/>
<name>A0A2D3VK36_9PEZI</name>
<dbReference type="PANTHER" id="PTHR21659">
    <property type="entry name" value="HYDROPHOBIC PROTEIN RCI2 LOW TEMPERATURE AND SALT RESPONSIVE PROTEIN LTI6 -RELATED"/>
    <property type="match status" value="1"/>
</dbReference>
<evidence type="ECO:0000256" key="3">
    <source>
        <dbReference type="ARBA" id="ARBA00022692"/>
    </source>
</evidence>
<dbReference type="STRING" id="112498.A0A2D3VK36"/>
<dbReference type="Proteomes" id="UP000225277">
    <property type="component" value="Unassembled WGS sequence"/>
</dbReference>
<evidence type="ECO:0000256" key="5">
    <source>
        <dbReference type="ARBA" id="ARBA00023136"/>
    </source>
</evidence>
<dbReference type="RefSeq" id="XP_023630443.1">
    <property type="nucleotide sequence ID" value="XM_023774675.1"/>
</dbReference>
<comment type="similarity">
    <text evidence="2">Belongs to the UPF0057 (PMP3) family.</text>
</comment>
<feature type="region of interest" description="Disordered" evidence="6">
    <location>
        <begin position="112"/>
        <end position="136"/>
    </location>
</feature>
<gene>
    <name evidence="8" type="ORF">RCC_09433</name>
</gene>
<feature type="region of interest" description="Disordered" evidence="6">
    <location>
        <begin position="85"/>
        <end position="104"/>
    </location>
</feature>
<evidence type="ECO:0000256" key="2">
    <source>
        <dbReference type="ARBA" id="ARBA00009530"/>
    </source>
</evidence>
<dbReference type="PANTHER" id="PTHR21659:SF42">
    <property type="entry name" value="UPF0057 MEMBRANE PROTEIN ZK632.10-RELATED"/>
    <property type="match status" value="1"/>
</dbReference>
<dbReference type="InterPro" id="IPR000612">
    <property type="entry name" value="PMP3"/>
</dbReference>
<keyword evidence="3 7" id="KW-0812">Transmembrane</keyword>
<evidence type="ECO:0000256" key="7">
    <source>
        <dbReference type="SAM" id="Phobius"/>
    </source>
</evidence>
<dbReference type="GO" id="GO:0016020">
    <property type="term" value="C:membrane"/>
    <property type="evidence" value="ECO:0007669"/>
    <property type="project" value="UniProtKB-SubCell"/>
</dbReference>
<organism evidence="8 9">
    <name type="scientific">Ramularia collo-cygni</name>
    <dbReference type="NCBI Taxonomy" id="112498"/>
    <lineage>
        <taxon>Eukaryota</taxon>
        <taxon>Fungi</taxon>
        <taxon>Dikarya</taxon>
        <taxon>Ascomycota</taxon>
        <taxon>Pezizomycotina</taxon>
        <taxon>Dothideomycetes</taxon>
        <taxon>Dothideomycetidae</taxon>
        <taxon>Mycosphaerellales</taxon>
        <taxon>Mycosphaerellaceae</taxon>
        <taxon>Ramularia</taxon>
    </lineage>
</organism>
<evidence type="ECO:0000256" key="1">
    <source>
        <dbReference type="ARBA" id="ARBA00004370"/>
    </source>
</evidence>
<keyword evidence="4 7" id="KW-1133">Transmembrane helix</keyword>
<accession>A0A2D3VK36</accession>
<evidence type="ECO:0000256" key="6">
    <source>
        <dbReference type="SAM" id="MobiDB-lite"/>
    </source>
</evidence>
<comment type="subcellular location">
    <subcellularLocation>
        <location evidence="1">Membrane</location>
    </subcellularLocation>
</comment>
<evidence type="ECO:0000313" key="9">
    <source>
        <dbReference type="Proteomes" id="UP000225277"/>
    </source>
</evidence>
<evidence type="ECO:0000256" key="4">
    <source>
        <dbReference type="ARBA" id="ARBA00022989"/>
    </source>
</evidence>